<keyword evidence="2" id="KW-1185">Reference proteome</keyword>
<gene>
    <name evidence="1" type="ORF">prwr041_03360</name>
</gene>
<evidence type="ECO:0000313" key="1">
    <source>
        <dbReference type="EMBL" id="BCS84443.1"/>
    </source>
</evidence>
<organism evidence="1 2">
    <name type="scientific">Prevotella herbatica</name>
    <dbReference type="NCBI Taxonomy" id="2801997"/>
    <lineage>
        <taxon>Bacteria</taxon>
        <taxon>Pseudomonadati</taxon>
        <taxon>Bacteroidota</taxon>
        <taxon>Bacteroidia</taxon>
        <taxon>Bacteroidales</taxon>
        <taxon>Prevotellaceae</taxon>
        <taxon>Prevotella</taxon>
    </lineage>
</organism>
<accession>A0ABM7NVB9</accession>
<reference evidence="1 2" key="1">
    <citation type="journal article" date="2022" name="Int. J. Syst. Evol. Microbiol.">
        <title>Prevotella herbatica sp. nov., a plant polysaccharide-decomposing anaerobic bacterium isolated from a methanogenic reactor.</title>
        <authorList>
            <person name="Uek A."/>
            <person name="Tonouchi A."/>
            <person name="Kaku N."/>
            <person name="Ueki K."/>
        </authorList>
    </citation>
    <scope>NUCLEOTIDE SEQUENCE [LARGE SCALE GENOMIC DNA]</scope>
    <source>
        <strain evidence="1 2">WR041</strain>
    </source>
</reference>
<dbReference type="EMBL" id="AP024484">
    <property type="protein sequence ID" value="BCS84443.1"/>
    <property type="molecule type" value="Genomic_DNA"/>
</dbReference>
<dbReference type="RefSeq" id="WP_207154618.1">
    <property type="nucleotide sequence ID" value="NZ_AP024484.1"/>
</dbReference>
<dbReference type="SUPFAM" id="SSF103515">
    <property type="entry name" value="Autotransporter"/>
    <property type="match status" value="1"/>
</dbReference>
<dbReference type="InterPro" id="IPR021958">
    <property type="entry name" value="DUF3575"/>
</dbReference>
<proteinExistence type="predicted"/>
<name>A0ABM7NVB9_9BACT</name>
<sequence length="199" mass="22871">MFRRIVDRRVCDNSVFILKYCFIFILQLIPFQLKAQYVALKSNLIYDAIAVPSLGAEVRIDSTLTVGVSGTYNPFSFTSDRKWKNWSVRPEVRKWFRKSFNGPFVGADVFYGYFNASRIPFIGLKDRRGEGRFIGGGFTAGWHRILSPHWGLEFSIAAGYVNVSYDKYLNYECGYNEGHNVRNLIMPTGISMSLVYVIR</sequence>
<dbReference type="Proteomes" id="UP001319045">
    <property type="component" value="Chromosome"/>
</dbReference>
<dbReference type="InterPro" id="IPR036709">
    <property type="entry name" value="Autotransporte_beta_dom_sf"/>
</dbReference>
<evidence type="ECO:0000313" key="2">
    <source>
        <dbReference type="Proteomes" id="UP001319045"/>
    </source>
</evidence>
<dbReference type="Pfam" id="PF12099">
    <property type="entry name" value="DUF3575"/>
    <property type="match status" value="1"/>
</dbReference>
<protein>
    <submittedName>
        <fullName evidence="1">DUF3575 domain-containing protein</fullName>
    </submittedName>
</protein>